<organism evidence="2 3">
    <name type="scientific">Ganoderma sinense ZZ0214-1</name>
    <dbReference type="NCBI Taxonomy" id="1077348"/>
    <lineage>
        <taxon>Eukaryota</taxon>
        <taxon>Fungi</taxon>
        <taxon>Dikarya</taxon>
        <taxon>Basidiomycota</taxon>
        <taxon>Agaricomycotina</taxon>
        <taxon>Agaricomycetes</taxon>
        <taxon>Polyporales</taxon>
        <taxon>Polyporaceae</taxon>
        <taxon>Ganoderma</taxon>
    </lineage>
</organism>
<dbReference type="Proteomes" id="UP000230002">
    <property type="component" value="Unassembled WGS sequence"/>
</dbReference>
<evidence type="ECO:0000313" key="3">
    <source>
        <dbReference type="Proteomes" id="UP000230002"/>
    </source>
</evidence>
<feature type="signal peptide" evidence="1">
    <location>
        <begin position="1"/>
        <end position="24"/>
    </location>
</feature>
<gene>
    <name evidence="2" type="ORF">GSI_00076</name>
</gene>
<protein>
    <recommendedName>
        <fullName evidence="4">Glycoside hydrolase family 43 protein</fullName>
    </recommendedName>
</protein>
<evidence type="ECO:0000313" key="2">
    <source>
        <dbReference type="EMBL" id="PIL36388.1"/>
    </source>
</evidence>
<name>A0A2G8SS36_9APHY</name>
<reference evidence="2 3" key="1">
    <citation type="journal article" date="2015" name="Sci. Rep.">
        <title>Chromosome-level genome map provides insights into diverse defense mechanisms in the medicinal fungus Ganoderma sinense.</title>
        <authorList>
            <person name="Zhu Y."/>
            <person name="Xu J."/>
            <person name="Sun C."/>
            <person name="Zhou S."/>
            <person name="Xu H."/>
            <person name="Nelson D.R."/>
            <person name="Qian J."/>
            <person name="Song J."/>
            <person name="Luo H."/>
            <person name="Xiang L."/>
            <person name="Li Y."/>
            <person name="Xu Z."/>
            <person name="Ji A."/>
            <person name="Wang L."/>
            <person name="Lu S."/>
            <person name="Hayward A."/>
            <person name="Sun W."/>
            <person name="Li X."/>
            <person name="Schwartz D.C."/>
            <person name="Wang Y."/>
            <person name="Chen S."/>
        </authorList>
    </citation>
    <scope>NUCLEOTIDE SEQUENCE [LARGE SCALE GENOMIC DNA]</scope>
    <source>
        <strain evidence="2 3">ZZ0214-1</strain>
    </source>
</reference>
<keyword evidence="1" id="KW-0732">Signal</keyword>
<dbReference type="EMBL" id="AYKW01000001">
    <property type="protein sequence ID" value="PIL36388.1"/>
    <property type="molecule type" value="Genomic_DNA"/>
</dbReference>
<comment type="caution">
    <text evidence="2">The sequence shown here is derived from an EMBL/GenBank/DDBJ whole genome shotgun (WGS) entry which is preliminary data.</text>
</comment>
<sequence length="188" mass="20137">MHFSTLFLSPLAAIFLFSVSAVVSLPVESAPSPRAASNNHPLTLGVGHSAGPQFKEVFAGHFDMASRHLATGPFGSRVHNAMSGGSMWDAETGAVVADILPFADDGLSSTAGPFFPAAVIPLVWTADGHYAVFSTVGVRGGSDHRSWEYAHVETDSPTYAWMNDQFFLLRVNSSALPRLTFTMYQETS</sequence>
<dbReference type="OrthoDB" id="2749676at2759"/>
<dbReference type="AlphaFoldDB" id="A0A2G8SS36"/>
<evidence type="ECO:0000256" key="1">
    <source>
        <dbReference type="SAM" id="SignalP"/>
    </source>
</evidence>
<evidence type="ECO:0008006" key="4">
    <source>
        <dbReference type="Google" id="ProtNLM"/>
    </source>
</evidence>
<keyword evidence="3" id="KW-1185">Reference proteome</keyword>
<accession>A0A2G8SS36</accession>
<proteinExistence type="predicted"/>
<feature type="chain" id="PRO_5013621020" description="Glycoside hydrolase family 43 protein" evidence="1">
    <location>
        <begin position="25"/>
        <end position="188"/>
    </location>
</feature>
<dbReference type="Gene3D" id="2.40.160.20">
    <property type="match status" value="1"/>
</dbReference>